<evidence type="ECO:0000313" key="5">
    <source>
        <dbReference type="Proteomes" id="UP000246410"/>
    </source>
</evidence>
<keyword evidence="5" id="KW-1185">Reference proteome</keyword>
<dbReference type="InterPro" id="IPR012349">
    <property type="entry name" value="Split_barrel_FMN-bd"/>
</dbReference>
<comment type="caution">
    <text evidence="4">The sequence shown here is derived from an EMBL/GenBank/DDBJ whole genome shotgun (WGS) entry which is preliminary data.</text>
</comment>
<dbReference type="PANTHER" id="PTHR39428">
    <property type="entry name" value="F420H(2)-DEPENDENT QUINONE REDUCTASE RV1261C"/>
    <property type="match status" value="1"/>
</dbReference>
<sequence length="186" mass="21049">MADDLTRDAVRDSPDPSVAEHVRRYLATDGASGYLEGGSPNLILTHRGRSTGRLHRTGLFFGEDNDRYILVASGSAITHTHPQWYLNLIAQPLVEVQILAERFTAVARTAEGTERQRLWDLMTEMAPVYHTYAARSRRTIPVVVLERVRAAQLARDNRRLDREPPMSSVIPPRLQDRERSKGTAHR</sequence>
<protein>
    <submittedName>
        <fullName evidence="4">Deazaflavin-dependent oxidoreductase (Nitroreductase family)</fullName>
    </submittedName>
</protein>
<reference evidence="4 5" key="1">
    <citation type="submission" date="2018-05" db="EMBL/GenBank/DDBJ databases">
        <title>Genomic Encyclopedia of Type Strains, Phase IV (KMG-IV): sequencing the most valuable type-strain genomes for metagenomic binning, comparative biology and taxonomic classification.</title>
        <authorList>
            <person name="Goeker M."/>
        </authorList>
    </citation>
    <scope>NUCLEOTIDE SEQUENCE [LARGE SCALE GENOMIC DNA]</scope>
    <source>
        <strain evidence="4 5">DSM 44717</strain>
    </source>
</reference>
<dbReference type="AlphaFoldDB" id="A0A317NJA0"/>
<feature type="region of interest" description="Disordered" evidence="3">
    <location>
        <begin position="156"/>
        <end position="186"/>
    </location>
</feature>
<dbReference type="GO" id="GO:0070967">
    <property type="term" value="F:coenzyme F420 binding"/>
    <property type="evidence" value="ECO:0007669"/>
    <property type="project" value="TreeGrafter"/>
</dbReference>
<dbReference type="Proteomes" id="UP000246410">
    <property type="component" value="Unassembled WGS sequence"/>
</dbReference>
<dbReference type="NCBIfam" id="TIGR00026">
    <property type="entry name" value="hi_GC_TIGR00026"/>
    <property type="match status" value="1"/>
</dbReference>
<evidence type="ECO:0000313" key="4">
    <source>
        <dbReference type="EMBL" id="PWV74963.1"/>
    </source>
</evidence>
<name>A0A317NJA0_9NOCA</name>
<comment type="similarity">
    <text evidence="1">Belongs to the F420H(2)-dependent quinone reductase family.</text>
</comment>
<proteinExistence type="inferred from homology"/>
<organism evidence="4 5">
    <name type="scientific">Nocardia neocaledoniensis</name>
    <dbReference type="NCBI Taxonomy" id="236511"/>
    <lineage>
        <taxon>Bacteria</taxon>
        <taxon>Bacillati</taxon>
        <taxon>Actinomycetota</taxon>
        <taxon>Actinomycetes</taxon>
        <taxon>Mycobacteriales</taxon>
        <taxon>Nocardiaceae</taxon>
        <taxon>Nocardia</taxon>
    </lineage>
</organism>
<dbReference type="GO" id="GO:0016491">
    <property type="term" value="F:oxidoreductase activity"/>
    <property type="evidence" value="ECO:0007669"/>
    <property type="project" value="InterPro"/>
</dbReference>
<accession>A0A317NJA0</accession>
<dbReference type="InterPro" id="IPR004378">
    <property type="entry name" value="F420H2_quin_Rdtase"/>
</dbReference>
<evidence type="ECO:0000256" key="3">
    <source>
        <dbReference type="SAM" id="MobiDB-lite"/>
    </source>
</evidence>
<dbReference type="Pfam" id="PF04075">
    <property type="entry name" value="F420H2_quin_red"/>
    <property type="match status" value="1"/>
</dbReference>
<feature type="compositionally biased region" description="Basic and acidic residues" evidence="3">
    <location>
        <begin position="174"/>
        <end position="186"/>
    </location>
</feature>
<dbReference type="GO" id="GO:0005886">
    <property type="term" value="C:plasma membrane"/>
    <property type="evidence" value="ECO:0007669"/>
    <property type="project" value="TreeGrafter"/>
</dbReference>
<dbReference type="Gene3D" id="2.30.110.10">
    <property type="entry name" value="Electron Transport, Fmn-binding Protein, Chain A"/>
    <property type="match status" value="1"/>
</dbReference>
<evidence type="ECO:0000256" key="2">
    <source>
        <dbReference type="ARBA" id="ARBA00049106"/>
    </source>
</evidence>
<comment type="catalytic activity">
    <reaction evidence="2">
        <text>oxidized coenzyme F420-(gamma-L-Glu)(n) + a quinol + H(+) = reduced coenzyme F420-(gamma-L-Glu)(n) + a quinone</text>
        <dbReference type="Rhea" id="RHEA:39663"/>
        <dbReference type="Rhea" id="RHEA-COMP:12939"/>
        <dbReference type="Rhea" id="RHEA-COMP:14378"/>
        <dbReference type="ChEBI" id="CHEBI:15378"/>
        <dbReference type="ChEBI" id="CHEBI:24646"/>
        <dbReference type="ChEBI" id="CHEBI:132124"/>
        <dbReference type="ChEBI" id="CHEBI:133980"/>
        <dbReference type="ChEBI" id="CHEBI:139511"/>
    </reaction>
</comment>
<evidence type="ECO:0000256" key="1">
    <source>
        <dbReference type="ARBA" id="ARBA00008710"/>
    </source>
</evidence>
<dbReference type="EMBL" id="QGTL01000005">
    <property type="protein sequence ID" value="PWV74963.1"/>
    <property type="molecule type" value="Genomic_DNA"/>
</dbReference>
<dbReference type="RefSeq" id="WP_110038347.1">
    <property type="nucleotide sequence ID" value="NZ_QGTL01000005.1"/>
</dbReference>
<dbReference type="PANTHER" id="PTHR39428:SF1">
    <property type="entry name" value="F420H(2)-DEPENDENT QUINONE REDUCTASE RV1261C"/>
    <property type="match status" value="1"/>
</dbReference>
<gene>
    <name evidence="4" type="ORF">DFR69_10529</name>
</gene>